<sequence length="325" mass="33220">MAAGRGTGTRGDGTARGAVRTAGRRTALRGAAALGGALALTAAAVAPATASAGHGARPAHHGPAVRYAALGDSYTSGPYIPTQVDANCARSDQDYPSLTAAAEHVAGFTDVSCSGATTAQMWQPQGANGPQLDAVDRGTTLVTVQIGGNDIGFSSIIATCAGLTASDPAGSPCKQHYGAGGVDQLTLNVLRTAPEVDQVLRAVHSRAPHARVVVVGYPDLLPDDAVPCTSPIVPFAAGDFAYLRDTEKKLNAMLRIEALIHGDEYADTYTPTIGHDMCKPAADRWVEPLAPASPAAPAHPNAKGEQAMAAALLARLDAPGRGHRW</sequence>
<dbReference type="Proteomes" id="UP001344658">
    <property type="component" value="Unassembled WGS sequence"/>
</dbReference>
<evidence type="ECO:0000256" key="1">
    <source>
        <dbReference type="SAM" id="MobiDB-lite"/>
    </source>
</evidence>
<evidence type="ECO:0000313" key="3">
    <source>
        <dbReference type="EMBL" id="MEE4542708.1"/>
    </source>
</evidence>
<dbReference type="GO" id="GO:0016787">
    <property type="term" value="F:hydrolase activity"/>
    <property type="evidence" value="ECO:0007669"/>
    <property type="project" value="UniProtKB-KW"/>
</dbReference>
<dbReference type="SUPFAM" id="SSF52266">
    <property type="entry name" value="SGNH hydrolase"/>
    <property type="match status" value="1"/>
</dbReference>
<feature type="region of interest" description="Disordered" evidence="1">
    <location>
        <begin position="1"/>
        <end position="21"/>
    </location>
</feature>
<dbReference type="Pfam" id="PF13472">
    <property type="entry name" value="Lipase_GDSL_2"/>
    <property type="match status" value="1"/>
</dbReference>
<dbReference type="EMBL" id="JAZEWV010000007">
    <property type="protein sequence ID" value="MEE4542708.1"/>
    <property type="molecule type" value="Genomic_DNA"/>
</dbReference>
<keyword evidence="3" id="KW-0378">Hydrolase</keyword>
<dbReference type="CDD" id="cd01823">
    <property type="entry name" value="SEST_like"/>
    <property type="match status" value="1"/>
</dbReference>
<dbReference type="PANTHER" id="PTHR37981:SF1">
    <property type="entry name" value="SGNH HYDROLASE-TYPE ESTERASE DOMAIN-CONTAINING PROTEIN"/>
    <property type="match status" value="1"/>
</dbReference>
<dbReference type="RefSeq" id="WP_330794627.1">
    <property type="nucleotide sequence ID" value="NZ_JAZEWV010000007.1"/>
</dbReference>
<dbReference type="InterPro" id="IPR037460">
    <property type="entry name" value="SEST-like"/>
</dbReference>
<dbReference type="Gene3D" id="3.40.50.1110">
    <property type="entry name" value="SGNH hydrolase"/>
    <property type="match status" value="1"/>
</dbReference>
<evidence type="ECO:0000259" key="2">
    <source>
        <dbReference type="Pfam" id="PF13472"/>
    </source>
</evidence>
<name>A0ABU7PA63_9ACTN</name>
<dbReference type="InterPro" id="IPR006311">
    <property type="entry name" value="TAT_signal"/>
</dbReference>
<gene>
    <name evidence="3" type="ORF">V2S66_12105</name>
</gene>
<organism evidence="3 4">
    <name type="scientific">Actinacidiphila polyblastidii</name>
    <dbReference type="NCBI Taxonomy" id="3110430"/>
    <lineage>
        <taxon>Bacteria</taxon>
        <taxon>Bacillati</taxon>
        <taxon>Actinomycetota</taxon>
        <taxon>Actinomycetes</taxon>
        <taxon>Kitasatosporales</taxon>
        <taxon>Streptomycetaceae</taxon>
        <taxon>Actinacidiphila</taxon>
    </lineage>
</organism>
<protein>
    <submittedName>
        <fullName evidence="3">SGNH/GDSL hydrolase family protein</fullName>
        <ecNumber evidence="3">3.1.-.-</ecNumber>
    </submittedName>
</protein>
<proteinExistence type="predicted"/>
<evidence type="ECO:0000313" key="4">
    <source>
        <dbReference type="Proteomes" id="UP001344658"/>
    </source>
</evidence>
<feature type="compositionally biased region" description="Gly residues" evidence="1">
    <location>
        <begin position="1"/>
        <end position="11"/>
    </location>
</feature>
<dbReference type="InterPro" id="IPR036514">
    <property type="entry name" value="SGNH_hydro_sf"/>
</dbReference>
<feature type="domain" description="SGNH hydrolase-type esterase" evidence="2">
    <location>
        <begin position="69"/>
        <end position="307"/>
    </location>
</feature>
<accession>A0ABU7PA63</accession>
<dbReference type="EC" id="3.1.-.-" evidence="3"/>
<reference evidence="3 4" key="1">
    <citation type="submission" date="2023-12" db="EMBL/GenBank/DDBJ databases">
        <title>Streptomyces sp. V4-01.</title>
        <authorList>
            <person name="Somphong A."/>
            <person name="Phongsopitanun W."/>
        </authorList>
    </citation>
    <scope>NUCLEOTIDE SEQUENCE [LARGE SCALE GENOMIC DNA]</scope>
    <source>
        <strain evidence="3 4">V4-01</strain>
    </source>
</reference>
<keyword evidence="4" id="KW-1185">Reference proteome</keyword>
<comment type="caution">
    <text evidence="3">The sequence shown here is derived from an EMBL/GenBank/DDBJ whole genome shotgun (WGS) entry which is preliminary data.</text>
</comment>
<dbReference type="PROSITE" id="PS51318">
    <property type="entry name" value="TAT"/>
    <property type="match status" value="1"/>
</dbReference>
<dbReference type="InterPro" id="IPR013830">
    <property type="entry name" value="SGNH_hydro"/>
</dbReference>
<dbReference type="PANTHER" id="PTHR37981">
    <property type="entry name" value="LIPASE 2"/>
    <property type="match status" value="1"/>
</dbReference>